<dbReference type="SFLD" id="SFLDS00005">
    <property type="entry name" value="Isoprenoid_Synthase_Type_I"/>
    <property type="match status" value="1"/>
</dbReference>
<dbReference type="GO" id="GO:0004311">
    <property type="term" value="F:geranylgeranyl diphosphate synthase activity"/>
    <property type="evidence" value="ECO:0007669"/>
    <property type="project" value="InterPro"/>
</dbReference>
<dbReference type="InterPro" id="IPR002060">
    <property type="entry name" value="Squ/phyt_synthse"/>
</dbReference>
<evidence type="ECO:0000313" key="6">
    <source>
        <dbReference type="Proteomes" id="UP000541154"/>
    </source>
</evidence>
<evidence type="ECO:0000313" key="5">
    <source>
        <dbReference type="EMBL" id="KAF5857485.1"/>
    </source>
</evidence>
<dbReference type="InterPro" id="IPR008949">
    <property type="entry name" value="Isoprenoid_synthase_dom_sf"/>
</dbReference>
<proteinExistence type="predicted"/>
<reference evidence="5 6" key="1">
    <citation type="submission" date="2019-04" db="EMBL/GenBank/DDBJ databases">
        <title>Aspergillus burnettii sp. nov., novel species from soil in southeast Queensland.</title>
        <authorList>
            <person name="Gilchrist C.L.M."/>
            <person name="Pitt J.I."/>
            <person name="Lange L."/>
            <person name="Lacey H.J."/>
            <person name="Vuong D."/>
            <person name="Midgley D.J."/>
            <person name="Greenfield P."/>
            <person name="Bradbury M."/>
            <person name="Lacey E."/>
            <person name="Busk P.K."/>
            <person name="Pilgaard B."/>
            <person name="Chooi Y.H."/>
            <person name="Piggott A.M."/>
        </authorList>
    </citation>
    <scope>NUCLEOTIDE SEQUENCE [LARGE SCALE GENOMIC DNA]</scope>
    <source>
        <strain evidence="5 6">FRR 5400</strain>
    </source>
</reference>
<accession>A0A8H5ZYP3</accession>
<organism evidence="5 6">
    <name type="scientific">Petromyces alliaceus</name>
    <name type="common">Aspergillus alliaceus</name>
    <dbReference type="NCBI Taxonomy" id="209559"/>
    <lineage>
        <taxon>Eukaryota</taxon>
        <taxon>Fungi</taxon>
        <taxon>Dikarya</taxon>
        <taxon>Ascomycota</taxon>
        <taxon>Pezizomycotina</taxon>
        <taxon>Eurotiomycetes</taxon>
        <taxon>Eurotiomycetidae</taxon>
        <taxon>Eurotiales</taxon>
        <taxon>Aspergillaceae</taxon>
        <taxon>Aspergillus</taxon>
        <taxon>Aspergillus subgen. Circumdati</taxon>
    </lineage>
</organism>
<dbReference type="InterPro" id="IPR019845">
    <property type="entry name" value="Squalene/phytoene_synthase_CS"/>
</dbReference>
<dbReference type="PANTHER" id="PTHR31480">
    <property type="entry name" value="BIFUNCTIONAL LYCOPENE CYCLASE/PHYTOENE SYNTHASE"/>
    <property type="match status" value="1"/>
</dbReference>
<evidence type="ECO:0000256" key="3">
    <source>
        <dbReference type="ARBA" id="ARBA00022679"/>
    </source>
</evidence>
<dbReference type="EC" id="2.5.1.32" evidence="2"/>
<protein>
    <recommendedName>
        <fullName evidence="2">15-cis-phytoene synthase</fullName>
        <ecNumber evidence="2">2.5.1.32</ecNumber>
    </recommendedName>
</protein>
<sequence>MVVGGLIGCDYAFGIEELRRLCAKTDVQKKDIFLKDALLGIFKPLPGTDTAAKDELARAVKRLQAKSESMFLGSALFHGNLRIDLIFLYSFCRVVDDLVDDSGYDKEQARYWIRNCSIALNNRFKNDQTTGGAKFNDPTMALKYNELQSSVDHLPVSRLSREPLHDLLKGFEMDLEFDYTKGCFPIRDEVDLDLYASRVASTIAALILDLVYYYYYHNKPIHPPDHLEHVTKAGKEMGKALQLVNIARDIRRDAAIGRVYIPTSWLRETGLTPIDVIHRPTSADVYRLQERLLEKANICYTAARDTIEELPHSVRGPIRATVDSYMEIGRILREKKGKNLEGAKLSVPLWRRLLVAWSAMLQKKY</sequence>
<dbReference type="AlphaFoldDB" id="A0A8H5ZYP3"/>
<name>A0A8H5ZYP3_PETAA</name>
<dbReference type="SFLD" id="SFLDG01018">
    <property type="entry name" value="Squalene/Phytoene_Synthase_Lik"/>
    <property type="match status" value="1"/>
</dbReference>
<keyword evidence="4" id="KW-0125">Carotenoid biosynthesis</keyword>
<dbReference type="GO" id="GO:0016117">
    <property type="term" value="P:carotenoid biosynthetic process"/>
    <property type="evidence" value="ECO:0007669"/>
    <property type="project" value="UniProtKB-KW"/>
</dbReference>
<comment type="catalytic activity">
    <reaction evidence="1">
        <text>2 (2E,6E,10E)-geranylgeranyl diphosphate = 15-cis-phytoene + 2 diphosphate</text>
        <dbReference type="Rhea" id="RHEA:34475"/>
        <dbReference type="ChEBI" id="CHEBI:27787"/>
        <dbReference type="ChEBI" id="CHEBI:33019"/>
        <dbReference type="ChEBI" id="CHEBI:58756"/>
        <dbReference type="EC" id="2.5.1.32"/>
    </reaction>
</comment>
<comment type="caution">
    <text evidence="5">The sequence shown here is derived from an EMBL/GenBank/DDBJ whole genome shotgun (WGS) entry which is preliminary data.</text>
</comment>
<dbReference type="Proteomes" id="UP000541154">
    <property type="component" value="Unassembled WGS sequence"/>
</dbReference>
<dbReference type="InterPro" id="IPR044843">
    <property type="entry name" value="Trans_IPPS_bact-type"/>
</dbReference>
<evidence type="ECO:0000256" key="1">
    <source>
        <dbReference type="ARBA" id="ARBA00001805"/>
    </source>
</evidence>
<keyword evidence="6" id="KW-1185">Reference proteome</keyword>
<keyword evidence="3" id="KW-0808">Transferase</keyword>
<evidence type="ECO:0000256" key="4">
    <source>
        <dbReference type="ARBA" id="ARBA00022746"/>
    </source>
</evidence>
<dbReference type="SUPFAM" id="SSF48576">
    <property type="entry name" value="Terpenoid synthases"/>
    <property type="match status" value="1"/>
</dbReference>
<gene>
    <name evidence="5" type="ORF">ETB97_005729</name>
</gene>
<dbReference type="Gene3D" id="1.10.600.10">
    <property type="entry name" value="Farnesyl Diphosphate Synthase"/>
    <property type="match status" value="1"/>
</dbReference>
<dbReference type="SFLD" id="SFLDG01212">
    <property type="entry name" value="Phytoene_synthase_like"/>
    <property type="match status" value="1"/>
</dbReference>
<dbReference type="PROSITE" id="PS01045">
    <property type="entry name" value="SQUALEN_PHYTOEN_SYN_2"/>
    <property type="match status" value="1"/>
</dbReference>
<dbReference type="EMBL" id="SPNV01000255">
    <property type="protein sequence ID" value="KAF5857485.1"/>
    <property type="molecule type" value="Genomic_DNA"/>
</dbReference>
<dbReference type="Pfam" id="PF00494">
    <property type="entry name" value="SQS_PSY"/>
    <property type="match status" value="1"/>
</dbReference>
<evidence type="ECO:0000256" key="2">
    <source>
        <dbReference type="ARBA" id="ARBA00012396"/>
    </source>
</evidence>